<gene>
    <name evidence="1" type="ORF">B0H16DRAFT_1638040</name>
</gene>
<evidence type="ECO:0000313" key="1">
    <source>
        <dbReference type="EMBL" id="KAJ7704165.1"/>
    </source>
</evidence>
<protein>
    <recommendedName>
        <fullName evidence="3">F-box domain-containing protein</fullName>
    </recommendedName>
</protein>
<sequence>MAFQREGASSSVVRQPGKKLCADRELEPFFNSSVSSSLVLRLPPEITSEIFLHFLPTYPEFPPLSGILSPVLLCQICGHWREIALSTPRLWRAIKLPLDSHQGVLPLLDCLTAWLARSGRSPLALEITAVSTSELEFLPDFMPTIALHRHRLDHLVLDVRFEHLSFLSGDMPLLRDLTIGSTYHAPPAGGSILIDHAPALRNLVVPVFDVAFRQLPFGQLISLDAGYIYLTECAEILREAKNLVDCRFTIQHDTFTPTSIPIIPAHQRLRHIAFRRVDGTHIDRLLAELTLPVLSKLEVYESGVSIAALAAFISRSQCTLEELRITYARSEEEAYHQALPSVSAIILERGAGYSFYGTTL</sequence>
<name>A0AAD7M738_9AGAR</name>
<dbReference type="AlphaFoldDB" id="A0AAD7M738"/>
<keyword evidence="2" id="KW-1185">Reference proteome</keyword>
<dbReference type="Proteomes" id="UP001215598">
    <property type="component" value="Unassembled WGS sequence"/>
</dbReference>
<evidence type="ECO:0000313" key="2">
    <source>
        <dbReference type="Proteomes" id="UP001215598"/>
    </source>
</evidence>
<dbReference type="Gene3D" id="1.20.1280.50">
    <property type="match status" value="1"/>
</dbReference>
<dbReference type="EMBL" id="JARKIB010000492">
    <property type="protein sequence ID" value="KAJ7704165.1"/>
    <property type="molecule type" value="Genomic_DNA"/>
</dbReference>
<proteinExistence type="predicted"/>
<comment type="caution">
    <text evidence="1">The sequence shown here is derived from an EMBL/GenBank/DDBJ whole genome shotgun (WGS) entry which is preliminary data.</text>
</comment>
<accession>A0AAD7M738</accession>
<reference evidence="1" key="1">
    <citation type="submission" date="2023-03" db="EMBL/GenBank/DDBJ databases">
        <title>Massive genome expansion in bonnet fungi (Mycena s.s.) driven by repeated elements and novel gene families across ecological guilds.</title>
        <authorList>
            <consortium name="Lawrence Berkeley National Laboratory"/>
            <person name="Harder C.B."/>
            <person name="Miyauchi S."/>
            <person name="Viragh M."/>
            <person name="Kuo A."/>
            <person name="Thoen E."/>
            <person name="Andreopoulos B."/>
            <person name="Lu D."/>
            <person name="Skrede I."/>
            <person name="Drula E."/>
            <person name="Henrissat B."/>
            <person name="Morin E."/>
            <person name="Kohler A."/>
            <person name="Barry K."/>
            <person name="LaButti K."/>
            <person name="Morin E."/>
            <person name="Salamov A."/>
            <person name="Lipzen A."/>
            <person name="Mereny Z."/>
            <person name="Hegedus B."/>
            <person name="Baldrian P."/>
            <person name="Stursova M."/>
            <person name="Weitz H."/>
            <person name="Taylor A."/>
            <person name="Grigoriev I.V."/>
            <person name="Nagy L.G."/>
            <person name="Martin F."/>
            <person name="Kauserud H."/>
        </authorList>
    </citation>
    <scope>NUCLEOTIDE SEQUENCE</scope>
    <source>
        <strain evidence="1">CBHHK182m</strain>
    </source>
</reference>
<organism evidence="1 2">
    <name type="scientific">Mycena metata</name>
    <dbReference type="NCBI Taxonomy" id="1033252"/>
    <lineage>
        <taxon>Eukaryota</taxon>
        <taxon>Fungi</taxon>
        <taxon>Dikarya</taxon>
        <taxon>Basidiomycota</taxon>
        <taxon>Agaricomycotina</taxon>
        <taxon>Agaricomycetes</taxon>
        <taxon>Agaricomycetidae</taxon>
        <taxon>Agaricales</taxon>
        <taxon>Marasmiineae</taxon>
        <taxon>Mycenaceae</taxon>
        <taxon>Mycena</taxon>
    </lineage>
</organism>
<evidence type="ECO:0008006" key="3">
    <source>
        <dbReference type="Google" id="ProtNLM"/>
    </source>
</evidence>